<name>A0AAD7UGA6_9STRA</name>
<dbReference type="InterPro" id="IPR019821">
    <property type="entry name" value="Kinesin_motor_CS"/>
</dbReference>
<dbReference type="SMART" id="SM00129">
    <property type="entry name" value="KISc"/>
    <property type="match status" value="1"/>
</dbReference>
<evidence type="ECO:0000313" key="10">
    <source>
        <dbReference type="EMBL" id="KAJ8603797.1"/>
    </source>
</evidence>
<keyword evidence="6 7" id="KW-0505">Motor protein</keyword>
<comment type="similarity">
    <text evidence="6 7">Belongs to the TRAFAC class myosin-kinesin ATPase superfamily. Kinesin family.</text>
</comment>
<feature type="compositionally biased region" description="Acidic residues" evidence="8">
    <location>
        <begin position="680"/>
        <end position="692"/>
    </location>
</feature>
<evidence type="ECO:0000256" key="5">
    <source>
        <dbReference type="ARBA" id="ARBA00023054"/>
    </source>
</evidence>
<feature type="binding site" evidence="6">
    <location>
        <begin position="93"/>
        <end position="100"/>
    </location>
    <ligand>
        <name>ATP</name>
        <dbReference type="ChEBI" id="CHEBI:30616"/>
    </ligand>
</feature>
<dbReference type="GO" id="GO:0008017">
    <property type="term" value="F:microtubule binding"/>
    <property type="evidence" value="ECO:0007669"/>
    <property type="project" value="InterPro"/>
</dbReference>
<evidence type="ECO:0000256" key="1">
    <source>
        <dbReference type="ARBA" id="ARBA00004496"/>
    </source>
</evidence>
<dbReference type="Pfam" id="PF00225">
    <property type="entry name" value="Kinesin"/>
    <property type="match status" value="1"/>
</dbReference>
<evidence type="ECO:0000256" key="6">
    <source>
        <dbReference type="PROSITE-ProRule" id="PRU00283"/>
    </source>
</evidence>
<dbReference type="GO" id="GO:0007052">
    <property type="term" value="P:mitotic spindle organization"/>
    <property type="evidence" value="ECO:0007669"/>
    <property type="project" value="TreeGrafter"/>
</dbReference>
<feature type="region of interest" description="Disordered" evidence="8">
    <location>
        <begin position="416"/>
        <end position="440"/>
    </location>
</feature>
<feature type="compositionally biased region" description="Polar residues" evidence="8">
    <location>
        <begin position="604"/>
        <end position="616"/>
    </location>
</feature>
<feature type="compositionally biased region" description="Basic and acidic residues" evidence="8">
    <location>
        <begin position="429"/>
        <end position="440"/>
    </location>
</feature>
<feature type="region of interest" description="Disordered" evidence="8">
    <location>
        <begin position="154"/>
        <end position="180"/>
    </location>
</feature>
<keyword evidence="4 6" id="KW-0067">ATP-binding</keyword>
<evidence type="ECO:0000259" key="9">
    <source>
        <dbReference type="PROSITE" id="PS50067"/>
    </source>
</evidence>
<dbReference type="InterPro" id="IPR027417">
    <property type="entry name" value="P-loop_NTPase"/>
</dbReference>
<dbReference type="GO" id="GO:0003777">
    <property type="term" value="F:microtubule motor activity"/>
    <property type="evidence" value="ECO:0007669"/>
    <property type="project" value="InterPro"/>
</dbReference>
<keyword evidence="5" id="KW-0175">Coiled coil</keyword>
<keyword evidence="11" id="KW-1185">Reference proteome</keyword>
<dbReference type="GO" id="GO:0007018">
    <property type="term" value="P:microtubule-based movement"/>
    <property type="evidence" value="ECO:0007669"/>
    <property type="project" value="InterPro"/>
</dbReference>
<dbReference type="SUPFAM" id="SSF52540">
    <property type="entry name" value="P-loop containing nucleoside triphosphate hydrolases"/>
    <property type="match status" value="1"/>
</dbReference>
<dbReference type="Proteomes" id="UP001230188">
    <property type="component" value="Unassembled WGS sequence"/>
</dbReference>
<dbReference type="PRINTS" id="PR00380">
    <property type="entry name" value="KINESINHEAVY"/>
</dbReference>
<dbReference type="GO" id="GO:0005737">
    <property type="term" value="C:cytoplasm"/>
    <property type="evidence" value="ECO:0007669"/>
    <property type="project" value="UniProtKB-SubCell"/>
</dbReference>
<feature type="compositionally biased region" description="Basic and acidic residues" evidence="8">
    <location>
        <begin position="159"/>
        <end position="168"/>
    </location>
</feature>
<keyword evidence="7" id="KW-0493">Microtubule</keyword>
<reference evidence="10" key="1">
    <citation type="submission" date="2023-01" db="EMBL/GenBank/DDBJ databases">
        <title>Metagenome sequencing of chrysophaentin producing Chrysophaeum taylorii.</title>
        <authorList>
            <person name="Davison J."/>
            <person name="Bewley C."/>
        </authorList>
    </citation>
    <scope>NUCLEOTIDE SEQUENCE</scope>
    <source>
        <strain evidence="10">NIES-1699</strain>
    </source>
</reference>
<accession>A0AAD7UGA6</accession>
<dbReference type="Gene3D" id="3.40.850.10">
    <property type="entry name" value="Kinesin motor domain"/>
    <property type="match status" value="1"/>
</dbReference>
<feature type="domain" description="Kinesin motor" evidence="9">
    <location>
        <begin position="6"/>
        <end position="363"/>
    </location>
</feature>
<dbReference type="InterPro" id="IPR001752">
    <property type="entry name" value="Kinesin_motor_dom"/>
</dbReference>
<evidence type="ECO:0000256" key="8">
    <source>
        <dbReference type="SAM" id="MobiDB-lite"/>
    </source>
</evidence>
<evidence type="ECO:0000256" key="4">
    <source>
        <dbReference type="ARBA" id="ARBA00022840"/>
    </source>
</evidence>
<dbReference type="InterPro" id="IPR036961">
    <property type="entry name" value="Kinesin_motor_dom_sf"/>
</dbReference>
<feature type="region of interest" description="Disordered" evidence="8">
    <location>
        <begin position="678"/>
        <end position="727"/>
    </location>
</feature>
<organism evidence="10 11">
    <name type="scientific">Chrysophaeum taylorii</name>
    <dbReference type="NCBI Taxonomy" id="2483200"/>
    <lineage>
        <taxon>Eukaryota</taxon>
        <taxon>Sar</taxon>
        <taxon>Stramenopiles</taxon>
        <taxon>Ochrophyta</taxon>
        <taxon>Pelagophyceae</taxon>
        <taxon>Pelagomonadales</taxon>
        <taxon>Pelagomonadaceae</taxon>
        <taxon>Chrysophaeum</taxon>
    </lineage>
</organism>
<dbReference type="PROSITE" id="PS00411">
    <property type="entry name" value="KINESIN_MOTOR_1"/>
    <property type="match status" value="1"/>
</dbReference>
<sequence>MAGQGFVRVGVRVRPPFEDEIEDEAWVPAVRVVAQGSTAVVRLEGAGERAREFGFDYGFPPESSQVEVFERMAAPVIDEVLERSTNGTILAYGQTGTGKTYTLGLLERLGAGGKDAGIVPRALARVFDASRGARVTMSFLQIYRETIHDLLAPQPSKRATAERARRDAFGPSTAPRRAESLAIRENPVSGFYVEGLREYVVRDLGEAEALVNFGLENRALAPTLMNATSSRSHTVLAVNVARRSGEPSEGSEEDDDDEEAARSKLMFVDLAGSERVRRTASRGARLAEARAINASLAALGNVIAALADDAKHVPFRDSKLTRLLQDSLTGLAGTALVATLGPAKRSAAETLSTLTFASRCAQVRLAPPPRPTRSAGVDHAAECARMRRRLASLEADFADREAKQKAEFEAIIANIQNKSPRRGGPQSHHPPEKSAPDGDLARRASLAAAYAEALLDAACAGADFSKAVAAATEARALADDDRQTLSRDAAVAAVERLITLVAHVLPLKLRQTLDDRDAHQRRLVHDVESWSLVLEHLVATNAKLKAQLRHAAKLHPDARVRPLAWRDDQTVPSDGRGGVDLAAALAAATDSAWTVDARRRPSPSLDTIKNSPNFSQLDVADSVAAPPFDSPPPQRRADRRRLRIDDDSVPPPPSTSSSPQYSQLDAIDQLSSDYYVVADGLDDDDDDDDDNDDSRFLSTTTTTTTRLARHANARPKLRQTRRPYPPA</sequence>
<dbReference type="InterPro" id="IPR027640">
    <property type="entry name" value="Kinesin-like_fam"/>
</dbReference>
<dbReference type="GO" id="GO:0005874">
    <property type="term" value="C:microtubule"/>
    <property type="evidence" value="ECO:0007669"/>
    <property type="project" value="UniProtKB-KW"/>
</dbReference>
<feature type="compositionally biased region" description="Basic residues" evidence="8">
    <location>
        <begin position="707"/>
        <end position="721"/>
    </location>
</feature>
<feature type="region of interest" description="Disordered" evidence="8">
    <location>
        <begin position="592"/>
        <end position="663"/>
    </location>
</feature>
<dbReference type="PROSITE" id="PS50067">
    <property type="entry name" value="KINESIN_MOTOR_2"/>
    <property type="match status" value="1"/>
</dbReference>
<comment type="caution">
    <text evidence="10">The sequence shown here is derived from an EMBL/GenBank/DDBJ whole genome shotgun (WGS) entry which is preliminary data.</text>
</comment>
<dbReference type="PANTHER" id="PTHR47969:SF15">
    <property type="entry name" value="CHROMOSOME-ASSOCIATED KINESIN KIF4A-RELATED"/>
    <property type="match status" value="1"/>
</dbReference>
<dbReference type="GO" id="GO:0051231">
    <property type="term" value="P:spindle elongation"/>
    <property type="evidence" value="ECO:0007669"/>
    <property type="project" value="TreeGrafter"/>
</dbReference>
<keyword evidence="2" id="KW-0963">Cytoplasm</keyword>
<comment type="subcellular location">
    <subcellularLocation>
        <location evidence="1">Cytoplasm</location>
    </subcellularLocation>
</comment>
<evidence type="ECO:0000256" key="2">
    <source>
        <dbReference type="ARBA" id="ARBA00022490"/>
    </source>
</evidence>
<proteinExistence type="inferred from homology"/>
<dbReference type="PANTHER" id="PTHR47969">
    <property type="entry name" value="CHROMOSOME-ASSOCIATED KINESIN KIF4A-RELATED"/>
    <property type="match status" value="1"/>
</dbReference>
<keyword evidence="3 6" id="KW-0547">Nucleotide-binding</keyword>
<dbReference type="AlphaFoldDB" id="A0AAD7UGA6"/>
<dbReference type="CDD" id="cd00106">
    <property type="entry name" value="KISc"/>
    <property type="match status" value="1"/>
</dbReference>
<dbReference type="EMBL" id="JAQMWT010000344">
    <property type="protein sequence ID" value="KAJ8603797.1"/>
    <property type="molecule type" value="Genomic_DNA"/>
</dbReference>
<evidence type="ECO:0000256" key="7">
    <source>
        <dbReference type="RuleBase" id="RU000394"/>
    </source>
</evidence>
<evidence type="ECO:0000313" key="11">
    <source>
        <dbReference type="Proteomes" id="UP001230188"/>
    </source>
</evidence>
<dbReference type="GO" id="GO:0005524">
    <property type="term" value="F:ATP binding"/>
    <property type="evidence" value="ECO:0007669"/>
    <property type="project" value="UniProtKB-UniRule"/>
</dbReference>
<dbReference type="GO" id="GO:0005875">
    <property type="term" value="C:microtubule associated complex"/>
    <property type="evidence" value="ECO:0007669"/>
    <property type="project" value="TreeGrafter"/>
</dbReference>
<protein>
    <recommendedName>
        <fullName evidence="7">Kinesin-like protein</fullName>
    </recommendedName>
</protein>
<gene>
    <name evidence="10" type="ORF">CTAYLR_000205</name>
</gene>
<evidence type="ECO:0000256" key="3">
    <source>
        <dbReference type="ARBA" id="ARBA00022741"/>
    </source>
</evidence>